<proteinExistence type="predicted"/>
<dbReference type="AlphaFoldDB" id="D5BPA1"/>
<feature type="transmembrane region" description="Helical" evidence="1">
    <location>
        <begin position="192"/>
        <end position="212"/>
    </location>
</feature>
<keyword evidence="1" id="KW-0812">Transmembrane</keyword>
<feature type="domain" description="EamA" evidence="2">
    <location>
        <begin position="132"/>
        <end position="264"/>
    </location>
</feature>
<dbReference type="eggNOG" id="COG0697">
    <property type="taxonomic scope" value="Bacteria"/>
</dbReference>
<feature type="transmembrane region" description="Helical" evidence="1">
    <location>
        <begin position="106"/>
        <end position="126"/>
    </location>
</feature>
<keyword evidence="1" id="KW-1133">Transmembrane helix</keyword>
<accession>D5BPA1</accession>
<feature type="transmembrane region" description="Helical" evidence="1">
    <location>
        <begin position="81"/>
        <end position="99"/>
    </location>
</feature>
<reference evidence="3 4" key="1">
    <citation type="journal article" date="2010" name="J. Bacteriol.">
        <title>Complete genome sequence of "Candidatus Puniceispirillum marinum" IMCC1322, a representative of the SAR116 clade in the Alphaproteobacteria.</title>
        <authorList>
            <person name="Oh H.M."/>
            <person name="Kwon K.K."/>
            <person name="Kang I."/>
            <person name="Kang S.G."/>
            <person name="Lee J.H."/>
            <person name="Kim S.J."/>
            <person name="Cho J.C."/>
        </authorList>
    </citation>
    <scope>NUCLEOTIDE SEQUENCE [LARGE SCALE GENOMIC DNA]</scope>
    <source>
        <strain evidence="3 4">IMCC1322</strain>
    </source>
</reference>
<name>D5BPA1_PUNMI</name>
<feature type="transmembrane region" description="Helical" evidence="1">
    <location>
        <begin position="158"/>
        <end position="180"/>
    </location>
</feature>
<dbReference type="Proteomes" id="UP000007460">
    <property type="component" value="Chromosome"/>
</dbReference>
<evidence type="ECO:0000313" key="4">
    <source>
        <dbReference type="Proteomes" id="UP000007460"/>
    </source>
</evidence>
<dbReference type="InterPro" id="IPR000620">
    <property type="entry name" value="EamA_dom"/>
</dbReference>
<dbReference type="Pfam" id="PF00892">
    <property type="entry name" value="EamA"/>
    <property type="match status" value="2"/>
</dbReference>
<evidence type="ECO:0000313" key="3">
    <source>
        <dbReference type="EMBL" id="ADE38383.1"/>
    </source>
</evidence>
<feature type="transmembrane region" description="Helical" evidence="1">
    <location>
        <begin position="224"/>
        <end position="241"/>
    </location>
</feature>
<dbReference type="SUPFAM" id="SSF103481">
    <property type="entry name" value="Multidrug resistance efflux transporter EmrE"/>
    <property type="match status" value="2"/>
</dbReference>
<feature type="domain" description="EamA" evidence="2">
    <location>
        <begin position="5"/>
        <end position="122"/>
    </location>
</feature>
<dbReference type="KEGG" id="apb:SAR116_0140"/>
<feature type="transmembrane region" description="Helical" evidence="1">
    <location>
        <begin position="132"/>
        <end position="151"/>
    </location>
</feature>
<protein>
    <recommendedName>
        <fullName evidence="2">EamA domain-containing protein</fullName>
    </recommendedName>
</protein>
<keyword evidence="4" id="KW-1185">Reference proteome</keyword>
<dbReference type="PANTHER" id="PTHR22911">
    <property type="entry name" value="ACYL-MALONYL CONDENSING ENZYME-RELATED"/>
    <property type="match status" value="1"/>
</dbReference>
<dbReference type="GO" id="GO:0016020">
    <property type="term" value="C:membrane"/>
    <property type="evidence" value="ECO:0007669"/>
    <property type="project" value="InterPro"/>
</dbReference>
<gene>
    <name evidence="3" type="ordered locus">SAR116_0140</name>
</gene>
<dbReference type="EMBL" id="CP001751">
    <property type="protein sequence ID" value="ADE38383.1"/>
    <property type="molecule type" value="Genomic_DNA"/>
</dbReference>
<feature type="transmembrane region" description="Helical" evidence="1">
    <location>
        <begin position="247"/>
        <end position="267"/>
    </location>
</feature>
<feature type="transmembrane region" description="Helical" evidence="1">
    <location>
        <begin position="20"/>
        <end position="37"/>
    </location>
</feature>
<evidence type="ECO:0000259" key="2">
    <source>
        <dbReference type="Pfam" id="PF00892"/>
    </source>
</evidence>
<feature type="transmembrane region" description="Helical" evidence="1">
    <location>
        <begin position="58"/>
        <end position="75"/>
    </location>
</feature>
<sequence length="277" mass="29855">MSFVGLCMRLIETADGFQILMYRSISLCAMVALVCCLRRRVGLVSFLRGLDRHDVAMGTMLSIAFSTYVFSMLYTSVASTLFILTIAPFMAAIIGWVWIGEKPHPVTWFAMIGAIFGVGLMIGDGIEMGRTFGNLLALVSALCFAVMLVLARRSRKQDVLGGTFLGGIFAFLIGLVANGVTGIGLEVTPRDLGIILFMGAFTIGIGIAFVTWGASYVPAAEVSLLVLIESVLGPIWPWLFLGEALSLMEIIGGVTVMLAVVMMTIFTRKTLSSRSPQ</sequence>
<dbReference type="HOGENOM" id="CLU_033863_17_0_5"/>
<keyword evidence="1" id="KW-0472">Membrane</keyword>
<evidence type="ECO:0000256" key="1">
    <source>
        <dbReference type="SAM" id="Phobius"/>
    </source>
</evidence>
<organism evidence="3 4">
    <name type="scientific">Puniceispirillum marinum (strain IMCC1322)</name>
    <dbReference type="NCBI Taxonomy" id="488538"/>
    <lineage>
        <taxon>Bacteria</taxon>
        <taxon>Pseudomonadati</taxon>
        <taxon>Pseudomonadota</taxon>
        <taxon>Alphaproteobacteria</taxon>
        <taxon>Candidatus Puniceispirillales</taxon>
        <taxon>Candidatus Puniceispirillaceae</taxon>
        <taxon>Candidatus Puniceispirillum</taxon>
    </lineage>
</organism>
<dbReference type="InterPro" id="IPR037185">
    <property type="entry name" value="EmrE-like"/>
</dbReference>
<dbReference type="PANTHER" id="PTHR22911:SF76">
    <property type="entry name" value="EAMA DOMAIN-CONTAINING PROTEIN"/>
    <property type="match status" value="1"/>
</dbReference>